<feature type="binding site" evidence="4">
    <location>
        <begin position="78"/>
        <end position="80"/>
    </location>
    <ligand>
        <name>acetyl-CoA</name>
        <dbReference type="ChEBI" id="CHEBI:57288"/>
        <label>1</label>
    </ligand>
</feature>
<dbReference type="InterPro" id="IPR000182">
    <property type="entry name" value="GNAT_dom"/>
</dbReference>
<sequence length="303" mass="33165">MISVTREARLTPDQVDEVLALAAAAGNTDGAYPLSEHVVLQIKSGAPGWHAMVRDCGALAGYAHVDTGDPVDGPAAELVVHPGHRRHGHGRRLVDTAVAIAEEADPRGRLKLWAHGDHPSASALAIRLGFARYRSLWQMRRSLFAPIEAPILPEGVTIRAFEPGRDEDAWLRVNARAFVHHPEQGRLTRADLDLRMAEPWFSPAGFLLAERGGELLAYHWTKVHTDGKEPIGEVYVVGVDPDAQGLGLGKAVTLAGLRHLRDLGLSQTMLYVDEDNPNAVKLYEKLGFSRWTVDVGFQRITNT</sequence>
<dbReference type="InterPro" id="IPR016181">
    <property type="entry name" value="Acyl_CoA_acyltransferase"/>
</dbReference>
<feature type="domain" description="N-acetyltransferase" evidence="5">
    <location>
        <begin position="156"/>
        <end position="303"/>
    </location>
</feature>
<keyword evidence="1 4" id="KW-0808">Transferase</keyword>
<feature type="binding site" evidence="4">
    <location>
        <begin position="237"/>
        <end position="239"/>
    </location>
    <ligand>
        <name>acetyl-CoA</name>
        <dbReference type="ChEBI" id="CHEBI:57288"/>
        <label>2</label>
    </ligand>
</feature>
<evidence type="ECO:0000256" key="3">
    <source>
        <dbReference type="ARBA" id="ARBA00023315"/>
    </source>
</evidence>
<comment type="catalytic activity">
    <reaction evidence="4">
        <text>1D-myo-inositol 2-(L-cysteinylamino)-2-deoxy-alpha-D-glucopyranoside + acetyl-CoA = mycothiol + CoA + H(+)</text>
        <dbReference type="Rhea" id="RHEA:26172"/>
        <dbReference type="ChEBI" id="CHEBI:15378"/>
        <dbReference type="ChEBI" id="CHEBI:16768"/>
        <dbReference type="ChEBI" id="CHEBI:57287"/>
        <dbReference type="ChEBI" id="CHEBI:57288"/>
        <dbReference type="ChEBI" id="CHEBI:58887"/>
        <dbReference type="EC" id="2.3.1.189"/>
    </reaction>
</comment>
<comment type="caution">
    <text evidence="6">The sequence shown here is derived from an EMBL/GenBank/DDBJ whole genome shotgun (WGS) entry which is preliminary data.</text>
</comment>
<feature type="binding site" evidence="4">
    <location>
        <position position="233"/>
    </location>
    <ligand>
        <name>1D-myo-inositol 2-(L-cysteinylamino)-2-deoxy-alpha-D-glucopyranoside</name>
        <dbReference type="ChEBI" id="CHEBI:58887"/>
    </ligand>
</feature>
<dbReference type="PANTHER" id="PTHR43877">
    <property type="entry name" value="AMINOALKYLPHOSPHONATE N-ACETYLTRANSFERASE-RELATED-RELATED"/>
    <property type="match status" value="1"/>
</dbReference>
<gene>
    <name evidence="4" type="primary">mshD</name>
    <name evidence="6" type="ORF">IW245_006073</name>
</gene>
<dbReference type="Gene3D" id="3.40.630.30">
    <property type="match status" value="1"/>
</dbReference>
<protein>
    <recommendedName>
        <fullName evidence="4">Mycothiol acetyltransferase</fullName>
        <shortName evidence="4">MSH acetyltransferase</shortName>
        <ecNumber evidence="4">2.3.1.189</ecNumber>
    </recommendedName>
    <alternativeName>
        <fullName evidence="4">Mycothiol synthase</fullName>
    </alternativeName>
</protein>
<keyword evidence="7" id="KW-1185">Reference proteome</keyword>
<comment type="caution">
    <text evidence="4">Lacks conserved residue(s) required for the propagation of feature annotation.</text>
</comment>
<feature type="binding site" evidence="4">
    <location>
        <begin position="276"/>
        <end position="281"/>
    </location>
    <ligand>
        <name>acetyl-CoA</name>
        <dbReference type="ChEBI" id="CHEBI:57288"/>
        <label>2</label>
    </ligand>
</feature>
<feature type="binding site" evidence="4">
    <location>
        <begin position="244"/>
        <end position="250"/>
    </location>
    <ligand>
        <name>acetyl-CoA</name>
        <dbReference type="ChEBI" id="CHEBI:57288"/>
        <label>2</label>
    </ligand>
</feature>
<dbReference type="GO" id="GO:0010125">
    <property type="term" value="P:mycothiol biosynthetic process"/>
    <property type="evidence" value="ECO:0007669"/>
    <property type="project" value="UniProtKB-UniRule"/>
</dbReference>
<comment type="similarity">
    <text evidence="4">Belongs to the acetyltransferase family. MshD subfamily.</text>
</comment>
<evidence type="ECO:0000256" key="4">
    <source>
        <dbReference type="HAMAP-Rule" id="MF_01698"/>
    </source>
</evidence>
<dbReference type="Pfam" id="PF00583">
    <property type="entry name" value="Acetyltransf_1"/>
    <property type="match status" value="2"/>
</dbReference>
<reference evidence="6" key="1">
    <citation type="submission" date="2020-11" db="EMBL/GenBank/DDBJ databases">
        <title>Sequencing the genomes of 1000 actinobacteria strains.</title>
        <authorList>
            <person name="Klenk H.-P."/>
        </authorList>
    </citation>
    <scope>NUCLEOTIDE SEQUENCE</scope>
    <source>
        <strain evidence="6">DSM 45356</strain>
    </source>
</reference>
<dbReference type="HAMAP" id="MF_01698">
    <property type="entry name" value="MshD"/>
    <property type="match status" value="1"/>
</dbReference>
<feature type="domain" description="N-acetyltransferase" evidence="5">
    <location>
        <begin position="5"/>
        <end position="150"/>
    </location>
</feature>
<dbReference type="PIRSF" id="PIRSF021524">
    <property type="entry name" value="MSH_acetyltransferase"/>
    <property type="match status" value="1"/>
</dbReference>
<organism evidence="6 7">
    <name type="scientific">Longispora fulva</name>
    <dbReference type="NCBI Taxonomy" id="619741"/>
    <lineage>
        <taxon>Bacteria</taxon>
        <taxon>Bacillati</taxon>
        <taxon>Actinomycetota</taxon>
        <taxon>Actinomycetes</taxon>
        <taxon>Micromonosporales</taxon>
        <taxon>Micromonosporaceae</taxon>
        <taxon>Longispora</taxon>
    </lineage>
</organism>
<dbReference type="EC" id="2.3.1.189" evidence="4"/>
<dbReference type="InterPro" id="IPR050832">
    <property type="entry name" value="Bact_Acetyltransf"/>
</dbReference>
<evidence type="ECO:0000259" key="5">
    <source>
        <dbReference type="PROSITE" id="PS51186"/>
    </source>
</evidence>
<evidence type="ECO:0000256" key="1">
    <source>
        <dbReference type="ARBA" id="ARBA00022679"/>
    </source>
</evidence>
<dbReference type="SUPFAM" id="SSF55729">
    <property type="entry name" value="Acyl-CoA N-acyltransferases (Nat)"/>
    <property type="match status" value="1"/>
</dbReference>
<dbReference type="RefSeq" id="WP_197006490.1">
    <property type="nucleotide sequence ID" value="NZ_BONS01000006.1"/>
</dbReference>
<feature type="binding site" evidence="4">
    <location>
        <position position="36"/>
    </location>
    <ligand>
        <name>1D-myo-inositol 2-(L-cysteinylamino)-2-deoxy-alpha-D-glucopyranoside</name>
        <dbReference type="ChEBI" id="CHEBI:58887"/>
    </ligand>
</feature>
<evidence type="ECO:0000256" key="2">
    <source>
        <dbReference type="ARBA" id="ARBA00022737"/>
    </source>
</evidence>
<dbReference type="PROSITE" id="PS51186">
    <property type="entry name" value="GNAT"/>
    <property type="match status" value="2"/>
</dbReference>
<keyword evidence="3 4" id="KW-0012">Acyltransferase</keyword>
<dbReference type="CDD" id="cd04301">
    <property type="entry name" value="NAT_SF"/>
    <property type="match status" value="1"/>
</dbReference>
<proteinExistence type="inferred from homology"/>
<evidence type="ECO:0000313" key="6">
    <source>
        <dbReference type="EMBL" id="MBG6139879.1"/>
    </source>
</evidence>
<feature type="binding site" evidence="4">
    <location>
        <position position="271"/>
    </location>
    <ligand>
        <name>1D-myo-inositol 2-(L-cysteinylamino)-2-deoxy-alpha-D-glucopyranoside</name>
        <dbReference type="ChEBI" id="CHEBI:58887"/>
    </ligand>
</feature>
<comment type="subunit">
    <text evidence="4">Monomer.</text>
</comment>
<dbReference type="EMBL" id="JADOUF010000001">
    <property type="protein sequence ID" value="MBG6139879.1"/>
    <property type="molecule type" value="Genomic_DNA"/>
</dbReference>
<feature type="binding site" evidence="4">
    <location>
        <position position="183"/>
    </location>
    <ligand>
        <name>1D-myo-inositol 2-(L-cysteinylamino)-2-deoxy-alpha-D-glucopyranoside</name>
        <dbReference type="ChEBI" id="CHEBI:58887"/>
    </ligand>
</feature>
<dbReference type="Proteomes" id="UP000622552">
    <property type="component" value="Unassembled WGS sequence"/>
</dbReference>
<feature type="binding site" evidence="4">
    <location>
        <position position="222"/>
    </location>
    <ligand>
        <name>1D-myo-inositol 2-(L-cysteinylamino)-2-deoxy-alpha-D-glucopyranoside</name>
        <dbReference type="ChEBI" id="CHEBI:58887"/>
    </ligand>
</feature>
<dbReference type="InterPro" id="IPR017813">
    <property type="entry name" value="Mycothiol_AcTrfase"/>
</dbReference>
<keyword evidence="2 4" id="KW-0677">Repeat</keyword>
<name>A0A8J7KLX3_9ACTN</name>
<dbReference type="AlphaFoldDB" id="A0A8J7KLX3"/>
<comment type="function">
    <text evidence="4">Catalyzes the transfer of acetyl from acetyl-CoA to desacetylmycothiol (Cys-GlcN-Ins) to form mycothiol.</text>
</comment>
<dbReference type="GO" id="GO:0035447">
    <property type="term" value="F:mycothiol synthase activity"/>
    <property type="evidence" value="ECO:0007669"/>
    <property type="project" value="UniProtKB-UniRule"/>
</dbReference>
<dbReference type="NCBIfam" id="TIGR03448">
    <property type="entry name" value="mycothiol_MshD"/>
    <property type="match status" value="1"/>
</dbReference>
<accession>A0A8J7KLX3</accession>
<evidence type="ECO:0000313" key="7">
    <source>
        <dbReference type="Proteomes" id="UP000622552"/>
    </source>
</evidence>